<evidence type="ECO:0000259" key="1">
    <source>
        <dbReference type="Pfam" id="PF00534"/>
    </source>
</evidence>
<dbReference type="InterPro" id="IPR001296">
    <property type="entry name" value="Glyco_trans_1"/>
</dbReference>
<evidence type="ECO:0000313" key="2">
    <source>
        <dbReference type="EMBL" id="REF89040.1"/>
    </source>
</evidence>
<dbReference type="PANTHER" id="PTHR45947">
    <property type="entry name" value="SULFOQUINOVOSYL TRANSFERASE SQD2"/>
    <property type="match status" value="1"/>
</dbReference>
<proteinExistence type="predicted"/>
<feature type="domain" description="Glycosyl transferase family 1" evidence="1">
    <location>
        <begin position="188"/>
        <end position="336"/>
    </location>
</feature>
<dbReference type="AlphaFoldDB" id="A0A3D9Z486"/>
<dbReference type="Gene3D" id="3.40.50.2000">
    <property type="entry name" value="Glycogen Phosphorylase B"/>
    <property type="match status" value="2"/>
</dbReference>
<reference evidence="2 3" key="1">
    <citation type="submission" date="2018-08" db="EMBL/GenBank/DDBJ databases">
        <title>Genomic Encyclopedia of Type Strains, Phase IV (KMG-IV): sequencing the most valuable type-strain genomes for metagenomic binning, comparative biology and taxonomic classification.</title>
        <authorList>
            <person name="Goeker M."/>
        </authorList>
    </citation>
    <scope>NUCLEOTIDE SEQUENCE [LARGE SCALE GENOMIC DNA]</scope>
    <source>
        <strain evidence="2 3">BW863</strain>
    </source>
</reference>
<dbReference type="GO" id="GO:0016757">
    <property type="term" value="F:glycosyltransferase activity"/>
    <property type="evidence" value="ECO:0007669"/>
    <property type="project" value="InterPro"/>
</dbReference>
<dbReference type="EMBL" id="QUMO01000001">
    <property type="protein sequence ID" value="REF89040.1"/>
    <property type="molecule type" value="Genomic_DNA"/>
</dbReference>
<dbReference type="Proteomes" id="UP000256900">
    <property type="component" value="Unassembled WGS sequence"/>
</dbReference>
<dbReference type="PANTHER" id="PTHR45947:SF3">
    <property type="entry name" value="SULFOQUINOVOSYL TRANSFERASE SQD2"/>
    <property type="match status" value="1"/>
</dbReference>
<dbReference type="SUPFAM" id="SSF53756">
    <property type="entry name" value="UDP-Glycosyltransferase/glycogen phosphorylase"/>
    <property type="match status" value="1"/>
</dbReference>
<organism evidence="2 3">
    <name type="scientific">Methylovirgula ligni</name>
    <dbReference type="NCBI Taxonomy" id="569860"/>
    <lineage>
        <taxon>Bacteria</taxon>
        <taxon>Pseudomonadati</taxon>
        <taxon>Pseudomonadota</taxon>
        <taxon>Alphaproteobacteria</taxon>
        <taxon>Hyphomicrobiales</taxon>
        <taxon>Beijerinckiaceae</taxon>
        <taxon>Methylovirgula</taxon>
    </lineage>
</organism>
<keyword evidence="2" id="KW-0808">Transferase</keyword>
<keyword evidence="3" id="KW-1185">Reference proteome</keyword>
<name>A0A3D9Z486_9HYPH</name>
<dbReference type="CDD" id="cd03801">
    <property type="entry name" value="GT4_PimA-like"/>
    <property type="match status" value="1"/>
</dbReference>
<evidence type="ECO:0000313" key="3">
    <source>
        <dbReference type="Proteomes" id="UP000256900"/>
    </source>
</evidence>
<gene>
    <name evidence="2" type="ORF">DES32_0254</name>
</gene>
<comment type="caution">
    <text evidence="2">The sequence shown here is derived from an EMBL/GenBank/DDBJ whole genome shotgun (WGS) entry which is preliminary data.</text>
</comment>
<sequence>MFFWENFGPTHVDRCDAVARAMPRQEILGIELNPASSTYSWEPETGQHFVKRTLLDGKTQRGALRTAFELVRVSVSSGAHHVFLCHYNEPSVQIAAMLMRMIGKRVYLLLDSKFDDRPRSIWREALKAIWIWPYVGAIVGSRRSRQYLSFLGLGNSRIENYYDTISVDRIRRAAGVTPAPGGVDFQDRHFTIISRLVAKKNLFVAVDAFALYVSRTNHPRRLRIFGDGGLDQELREHVRELNLSDLVTFEGFQQTDAVSQALGSTLVLIQSSSEEQFGFSIIEALAMGVPVIVSENCGARDEFVRSGVNGFAVQADSVEGIAFFLGKLASDQLLWERLSAGTSAFAEEADAKSFAQSVGRLTASA</sequence>
<dbReference type="Pfam" id="PF00534">
    <property type="entry name" value="Glycos_transf_1"/>
    <property type="match status" value="1"/>
</dbReference>
<dbReference type="InterPro" id="IPR050194">
    <property type="entry name" value="Glycosyltransferase_grp1"/>
</dbReference>
<protein>
    <submittedName>
        <fullName evidence="2">Glycosyl transferase family 1</fullName>
    </submittedName>
</protein>
<accession>A0A3D9Z486</accession>